<accession>E7EKR7</accession>
<evidence type="ECO:0000313" key="2">
    <source>
        <dbReference type="EMBL" id="ADV36422.1"/>
    </source>
</evidence>
<dbReference type="EMBL" id="HQ824575">
    <property type="protein sequence ID" value="ADV36422.1"/>
    <property type="molecule type" value="Genomic_DNA"/>
</dbReference>
<protein>
    <submittedName>
        <fullName evidence="2">Uncharacterized protein eiAUOrf28</fullName>
    </submittedName>
</protein>
<feature type="compositionally biased region" description="Acidic residues" evidence="1">
    <location>
        <begin position="40"/>
        <end position="51"/>
    </location>
</feature>
<proteinExistence type="predicted"/>
<organism evidence="2">
    <name type="scientific">Edwardsiella phage eiAU</name>
    <dbReference type="NCBI Taxonomy" id="945083"/>
    <lineage>
        <taxon>Viruses</taxon>
        <taxon>Duplodnaviria</taxon>
        <taxon>Heunggongvirae</taxon>
        <taxon>Uroviricota</taxon>
        <taxon>Caudoviricetes</taxon>
        <taxon>Eiauvirus</taxon>
        <taxon>Eiauvirus eiAU</taxon>
    </lineage>
</organism>
<evidence type="ECO:0000256" key="1">
    <source>
        <dbReference type="SAM" id="MobiDB-lite"/>
    </source>
</evidence>
<sequence>MISIPVTAALIAVQPAEQQTPPSAPVDPVPQTSAVPPMENVEDNDNGFELP</sequence>
<name>E7EKR7_9CAUD</name>
<gene>
    <name evidence="2" type="primary">eiAUOrf28</name>
</gene>
<reference evidence="2" key="1">
    <citation type="submission" date="2010-12" db="EMBL/GenBank/DDBJ databases">
        <authorList>
            <person name="Carrias A.A."/>
            <person name="Welch T.J."/>
            <person name="Waldbieser G.C."/>
            <person name="Mead D.A."/>
            <person name="Terhune J.S."/>
            <person name="Liles M.R."/>
        </authorList>
    </citation>
    <scope>NUCLEOTIDE SEQUENCE</scope>
</reference>
<reference evidence="2" key="2">
    <citation type="journal article" date="2011" name="Virol. J.">
        <title>Comparative genomic analysis of bacteriophages specific to the channel catfish pathogen Edwardsiella ictaluri.</title>
        <authorList>
            <person name="Carrias A."/>
            <person name="Welch T.J."/>
            <person name="Waldbieser G.C."/>
            <person name="Mead D.A."/>
            <person name="Terhune J.S."/>
            <person name="Liles M.R."/>
        </authorList>
    </citation>
    <scope>NUCLEOTIDE SEQUENCE</scope>
</reference>
<feature type="region of interest" description="Disordered" evidence="1">
    <location>
        <begin position="15"/>
        <end position="51"/>
    </location>
</feature>